<dbReference type="SMART" id="SM00028">
    <property type="entry name" value="TPR"/>
    <property type="match status" value="6"/>
</dbReference>
<evidence type="ECO:0000256" key="1">
    <source>
        <dbReference type="ARBA" id="ARBA00022741"/>
    </source>
</evidence>
<dbReference type="Pfam" id="PF13181">
    <property type="entry name" value="TPR_8"/>
    <property type="match status" value="1"/>
</dbReference>
<gene>
    <name evidence="4" type="ORF">ENP86_02360</name>
</gene>
<proteinExistence type="predicted"/>
<comment type="caution">
    <text evidence="4">The sequence shown here is derived from an EMBL/GenBank/DDBJ whole genome shotgun (WGS) entry which is preliminary data.</text>
</comment>
<dbReference type="PANTHER" id="PTHR16305:SF28">
    <property type="entry name" value="GUANYLATE CYCLASE DOMAIN-CONTAINING PROTEIN"/>
    <property type="match status" value="1"/>
</dbReference>
<dbReference type="GO" id="GO:0005524">
    <property type="term" value="F:ATP binding"/>
    <property type="evidence" value="ECO:0007669"/>
    <property type="project" value="UniProtKB-KW"/>
</dbReference>
<dbReference type="EMBL" id="DSKY01000007">
    <property type="protein sequence ID" value="HDY58384.1"/>
    <property type="molecule type" value="Genomic_DNA"/>
</dbReference>
<protein>
    <recommendedName>
        <fullName evidence="5">Tetratricopeptide repeat protein</fullName>
    </recommendedName>
</protein>
<name>A0A7V0Z4F7_UNCW3</name>
<dbReference type="PANTHER" id="PTHR16305">
    <property type="entry name" value="TESTICULAR SOLUBLE ADENYLYL CYCLASE"/>
    <property type="match status" value="1"/>
</dbReference>
<keyword evidence="2" id="KW-0067">ATP-binding</keyword>
<sequence>MILIFEEFNRADNLSKMLVNYLISELSDYPIFLLMVNLIDDISGKINSPLEVINLTPISFDAVKDLIKFVLNCDVDEKLVEFIAHTSGGNPLFVIETIRNVKRSQMIRQDKEGKWYLEKERRLPFLDDLYGVVMSGIDALSSAHRLLIDYAAVVGYSFPRKIIANLLSNIPDIEQRLDYLIKEDYIIQFRDSEDPVYIFRHNLLRDAVYTTLPIKKRKEIHKRVAELLENTYTNCLSEYYETLAQQFLSCEMYEKAAHYFKLSGDKAKTLYSIEPAMNYYNTVLRIEDEHPGVTDVEKIIECQLNLSDLYELKGDIQRMKAIAEQGKENTHKLNLLRWNLLFTERLAFACYLLNEFTKAEELYIGAIEICNGQMADILTILYTGLGKLYQAKNEPEKSLLNYNLAWITARNNDYKEGELPCFLNLSRMHQNLGNYELGFEYLNYALSDLVKHNEILNLAEIRYLIGENYYQVGNMENAKQYFQEAFNLTEHIGTEITLKSALNLALIESINKNQNGVEHYLNFVDKKISLLVRDNLLAEINLKKSFILINMDQIEKAREFVNNALKLATKLNNKEIEFACYILLSDIEEEKGIDYLRNALNISETLKYPPLIGQALYKLALFYYKHNEIDQAHYYGRKALYVLDDIKARLNSENRAYFIKRKEYSNLLEF</sequence>
<evidence type="ECO:0008006" key="5">
    <source>
        <dbReference type="Google" id="ProtNLM"/>
    </source>
</evidence>
<dbReference type="PROSITE" id="PS50005">
    <property type="entry name" value="TPR"/>
    <property type="match status" value="1"/>
</dbReference>
<dbReference type="GO" id="GO:0004016">
    <property type="term" value="F:adenylate cyclase activity"/>
    <property type="evidence" value="ECO:0007669"/>
    <property type="project" value="TreeGrafter"/>
</dbReference>
<evidence type="ECO:0000313" key="4">
    <source>
        <dbReference type="EMBL" id="HDY58384.1"/>
    </source>
</evidence>
<dbReference type="InterPro" id="IPR019734">
    <property type="entry name" value="TPR_rpt"/>
</dbReference>
<reference evidence="4" key="1">
    <citation type="journal article" date="2020" name="mSystems">
        <title>Genome- and Community-Level Interaction Insights into Carbon Utilization and Element Cycling Functions of Hydrothermarchaeota in Hydrothermal Sediment.</title>
        <authorList>
            <person name="Zhou Z."/>
            <person name="Liu Y."/>
            <person name="Xu W."/>
            <person name="Pan J."/>
            <person name="Luo Z.H."/>
            <person name="Li M."/>
        </authorList>
    </citation>
    <scope>NUCLEOTIDE SEQUENCE [LARGE SCALE GENOMIC DNA]</scope>
    <source>
        <strain evidence="4">SpSt-258</strain>
    </source>
</reference>
<dbReference type="AlphaFoldDB" id="A0A7V0Z4F7"/>
<dbReference type="SUPFAM" id="SSF48452">
    <property type="entry name" value="TPR-like"/>
    <property type="match status" value="3"/>
</dbReference>
<dbReference type="GO" id="GO:0005737">
    <property type="term" value="C:cytoplasm"/>
    <property type="evidence" value="ECO:0007669"/>
    <property type="project" value="TreeGrafter"/>
</dbReference>
<organism evidence="4">
    <name type="scientific">candidate division WOR-3 bacterium</name>
    <dbReference type="NCBI Taxonomy" id="2052148"/>
    <lineage>
        <taxon>Bacteria</taxon>
        <taxon>Bacteria division WOR-3</taxon>
    </lineage>
</organism>
<keyword evidence="3" id="KW-0802">TPR repeat</keyword>
<dbReference type="InterPro" id="IPR011990">
    <property type="entry name" value="TPR-like_helical_dom_sf"/>
</dbReference>
<evidence type="ECO:0000256" key="3">
    <source>
        <dbReference type="PROSITE-ProRule" id="PRU00339"/>
    </source>
</evidence>
<feature type="repeat" description="TPR" evidence="3">
    <location>
        <begin position="459"/>
        <end position="492"/>
    </location>
</feature>
<dbReference type="Gene3D" id="1.25.40.10">
    <property type="entry name" value="Tetratricopeptide repeat domain"/>
    <property type="match status" value="2"/>
</dbReference>
<accession>A0A7V0Z4F7</accession>
<evidence type="ECO:0000256" key="2">
    <source>
        <dbReference type="ARBA" id="ARBA00022840"/>
    </source>
</evidence>
<keyword evidence="1" id="KW-0547">Nucleotide-binding</keyword>